<name>A0AAU7DIJ7_9BACT</name>
<keyword evidence="3 6" id="KW-0808">Transferase</keyword>
<keyword evidence="2 6" id="KW-0328">Glycosyltransferase</keyword>
<dbReference type="SUPFAM" id="SSF53756">
    <property type="entry name" value="UDP-Glycosyltransferase/glycogen phosphorylase"/>
    <property type="match status" value="1"/>
</dbReference>
<dbReference type="RefSeq" id="WP_348262400.1">
    <property type="nucleotide sequence ID" value="NZ_CP121196.1"/>
</dbReference>
<organism evidence="6">
    <name type="scientific">Telmatobacter sp. DSM 110680</name>
    <dbReference type="NCBI Taxonomy" id="3036704"/>
    <lineage>
        <taxon>Bacteria</taxon>
        <taxon>Pseudomonadati</taxon>
        <taxon>Acidobacteriota</taxon>
        <taxon>Terriglobia</taxon>
        <taxon>Terriglobales</taxon>
        <taxon>Acidobacteriaceae</taxon>
        <taxon>Telmatobacter</taxon>
    </lineage>
</organism>
<feature type="domain" description="Glycosyl transferase family 1" evidence="5">
    <location>
        <begin position="216"/>
        <end position="376"/>
    </location>
</feature>
<evidence type="ECO:0000256" key="1">
    <source>
        <dbReference type="ARBA" id="ARBA00009481"/>
    </source>
</evidence>
<evidence type="ECO:0000256" key="2">
    <source>
        <dbReference type="ARBA" id="ARBA00022676"/>
    </source>
</evidence>
<dbReference type="AlphaFoldDB" id="A0AAU7DIJ7"/>
<evidence type="ECO:0000256" key="3">
    <source>
        <dbReference type="ARBA" id="ARBA00022679"/>
    </source>
</evidence>
<evidence type="ECO:0000259" key="5">
    <source>
        <dbReference type="Pfam" id="PF00534"/>
    </source>
</evidence>
<dbReference type="Pfam" id="PF00534">
    <property type="entry name" value="Glycos_transf_1"/>
    <property type="match status" value="1"/>
</dbReference>
<evidence type="ECO:0000313" key="6">
    <source>
        <dbReference type="EMBL" id="XBH17169.1"/>
    </source>
</evidence>
<feature type="compositionally biased region" description="Polar residues" evidence="4">
    <location>
        <begin position="409"/>
        <end position="423"/>
    </location>
</feature>
<gene>
    <name evidence="6" type="ORF">P8935_21705</name>
</gene>
<reference evidence="6" key="1">
    <citation type="submission" date="2023-03" db="EMBL/GenBank/DDBJ databases">
        <title>Edaphobacter sp.</title>
        <authorList>
            <person name="Huber K.J."/>
            <person name="Papendorf J."/>
            <person name="Pilke C."/>
            <person name="Bunk B."/>
            <person name="Sproeer C."/>
            <person name="Pester M."/>
        </authorList>
    </citation>
    <scope>NUCLEOTIDE SEQUENCE</scope>
    <source>
        <strain evidence="6">DSM 110680</strain>
    </source>
</reference>
<protein>
    <submittedName>
        <fullName evidence="6">Glycosyltransferase</fullName>
        <ecNumber evidence="6">2.4.-.-</ecNumber>
    </submittedName>
</protein>
<evidence type="ECO:0000256" key="4">
    <source>
        <dbReference type="SAM" id="MobiDB-lite"/>
    </source>
</evidence>
<sequence>MRPSVLYITANWPFRSGSEVFFVPELKALRNAGIELRIVPRDVPRLQVMHDVPDGLVPCIHSEPLFSARVLWTALVETIRNPLRLSRTLGMLFSSLDLHLLLNLAVIPKALWLSRFSRRHGVTHLHAQWGGTTATMAMIASCMTDIPWSVTYHRNDIERANLLALKVRNASFVRFISEAGLAMAKKNTGLSHIDKARVIHLGIEIPPPQPIQERSRLTIPVICCAASLIPLKGHTVLLDALARVKLRNPDFQLLIAGDGELRGALETRCRELGLSESVRFLGNVSRTQLLSGYSKNEVDIFVLASYVEGIPVSAMEASAYGIPSIVSDVGGVKELLGNGAGILVPPGDTVALAEALECLMIDPEVRHKFGSSARERVEQDFNARRTVGRFLELVMKHSLESRQRERSVGPQSENATVSVTSKG</sequence>
<dbReference type="PANTHER" id="PTHR12526">
    <property type="entry name" value="GLYCOSYLTRANSFERASE"/>
    <property type="match status" value="1"/>
</dbReference>
<accession>A0AAU7DIJ7</accession>
<dbReference type="InterPro" id="IPR001296">
    <property type="entry name" value="Glyco_trans_1"/>
</dbReference>
<feature type="region of interest" description="Disordered" evidence="4">
    <location>
        <begin position="401"/>
        <end position="423"/>
    </location>
</feature>
<comment type="similarity">
    <text evidence="1">Belongs to the glycosyltransferase group 1 family. Glycosyltransferase 4 subfamily.</text>
</comment>
<dbReference type="EMBL" id="CP121196">
    <property type="protein sequence ID" value="XBH17169.1"/>
    <property type="molecule type" value="Genomic_DNA"/>
</dbReference>
<dbReference type="GO" id="GO:0016757">
    <property type="term" value="F:glycosyltransferase activity"/>
    <property type="evidence" value="ECO:0007669"/>
    <property type="project" value="UniProtKB-KW"/>
</dbReference>
<dbReference type="Gene3D" id="3.40.50.2000">
    <property type="entry name" value="Glycogen Phosphorylase B"/>
    <property type="match status" value="2"/>
</dbReference>
<proteinExistence type="inferred from homology"/>
<dbReference type="EC" id="2.4.-.-" evidence="6"/>
<dbReference type="PANTHER" id="PTHR12526:SF640">
    <property type="entry name" value="COLANIC ACID BIOSYNTHESIS GLYCOSYLTRANSFERASE WCAL-RELATED"/>
    <property type="match status" value="1"/>
</dbReference>